<sequence>MHFHHFSFFVLDVQLERWSKVTYREDYLDVQACIPCALPLNQRRPRSENPFAGRYASAYPSWRIKAQIDRVCEELSLNTLNPSRSRTSQIDGHVYDITCWDVIEAFGVPPGTWNALKGRFEKVDLVAELVHREGNTPEHQELLCRLSFFLDDVRTVYPLRAAELYANEPAIWEWEHQAIIVYEGVRQDGRLRCYVSERQVEHMFSKALLALPSLTDPFTDCDLPTLLPSLHKCAIAGSHPRDLKYAPAGRMCRSQLDLREVDKINRRGKRGKNKNKKKKKKSNSAPIATPDTGIASDFNYSLRADGPLFVVCHDDRLEKHILCDALGVLPVEDYNVRDGGSGPHQPNFVSYVDTQVVYFGMAAQDAFLRYKSSLLKMARALRIDATLEAWHNAGNDAKWTLDALELILCAQGHVNDE</sequence>
<proteinExistence type="predicted"/>
<feature type="domain" description="Gfd2/YDR514C-like C-terminal" evidence="2">
    <location>
        <begin position="303"/>
        <end position="404"/>
    </location>
</feature>
<dbReference type="EMBL" id="JH687805">
    <property type="protein sequence ID" value="EJD40121.1"/>
    <property type="molecule type" value="Genomic_DNA"/>
</dbReference>
<feature type="region of interest" description="Disordered" evidence="1">
    <location>
        <begin position="263"/>
        <end position="288"/>
    </location>
</feature>
<dbReference type="OrthoDB" id="5953249at2759"/>
<dbReference type="InterPro" id="IPR048519">
    <property type="entry name" value="Gfd2/YDR514C-like_C"/>
</dbReference>
<dbReference type="KEGG" id="adl:AURDEDRAFT_170701"/>
<dbReference type="InParanoid" id="J0WXS8"/>
<reference evidence="4" key="1">
    <citation type="journal article" date="2012" name="Science">
        <title>The Paleozoic origin of enzymatic lignin decomposition reconstructed from 31 fungal genomes.</title>
        <authorList>
            <person name="Floudas D."/>
            <person name="Binder M."/>
            <person name="Riley R."/>
            <person name="Barry K."/>
            <person name="Blanchette R.A."/>
            <person name="Henrissat B."/>
            <person name="Martinez A.T."/>
            <person name="Otillar R."/>
            <person name="Spatafora J.W."/>
            <person name="Yadav J.S."/>
            <person name="Aerts A."/>
            <person name="Benoit I."/>
            <person name="Boyd A."/>
            <person name="Carlson A."/>
            <person name="Copeland A."/>
            <person name="Coutinho P.M."/>
            <person name="de Vries R.P."/>
            <person name="Ferreira P."/>
            <person name="Findley K."/>
            <person name="Foster B."/>
            <person name="Gaskell J."/>
            <person name="Glotzer D."/>
            <person name="Gorecki P."/>
            <person name="Heitman J."/>
            <person name="Hesse C."/>
            <person name="Hori C."/>
            <person name="Igarashi K."/>
            <person name="Jurgens J.A."/>
            <person name="Kallen N."/>
            <person name="Kersten P."/>
            <person name="Kohler A."/>
            <person name="Kuees U."/>
            <person name="Kumar T.K.A."/>
            <person name="Kuo A."/>
            <person name="LaButti K."/>
            <person name="Larrondo L.F."/>
            <person name="Lindquist E."/>
            <person name="Ling A."/>
            <person name="Lombard V."/>
            <person name="Lucas S."/>
            <person name="Lundell T."/>
            <person name="Martin R."/>
            <person name="McLaughlin D.J."/>
            <person name="Morgenstern I."/>
            <person name="Morin E."/>
            <person name="Murat C."/>
            <person name="Nagy L.G."/>
            <person name="Nolan M."/>
            <person name="Ohm R.A."/>
            <person name="Patyshakuliyeva A."/>
            <person name="Rokas A."/>
            <person name="Ruiz-Duenas F.J."/>
            <person name="Sabat G."/>
            <person name="Salamov A."/>
            <person name="Samejima M."/>
            <person name="Schmutz J."/>
            <person name="Slot J.C."/>
            <person name="St John F."/>
            <person name="Stenlid J."/>
            <person name="Sun H."/>
            <person name="Sun S."/>
            <person name="Syed K."/>
            <person name="Tsang A."/>
            <person name="Wiebenga A."/>
            <person name="Young D."/>
            <person name="Pisabarro A."/>
            <person name="Eastwood D.C."/>
            <person name="Martin F."/>
            <person name="Cullen D."/>
            <person name="Grigoriev I.V."/>
            <person name="Hibbett D.S."/>
        </authorList>
    </citation>
    <scope>NUCLEOTIDE SEQUENCE [LARGE SCALE GENOMIC DNA]</scope>
    <source>
        <strain evidence="4">TFB10046</strain>
    </source>
</reference>
<dbReference type="Pfam" id="PF21762">
    <property type="entry name" value="DEDDh_C"/>
    <property type="match status" value="1"/>
</dbReference>
<evidence type="ECO:0000256" key="1">
    <source>
        <dbReference type="SAM" id="MobiDB-lite"/>
    </source>
</evidence>
<evidence type="ECO:0000259" key="2">
    <source>
        <dbReference type="Pfam" id="PF21762"/>
    </source>
</evidence>
<feature type="compositionally biased region" description="Basic residues" evidence="1">
    <location>
        <begin position="266"/>
        <end position="282"/>
    </location>
</feature>
<dbReference type="AlphaFoldDB" id="J0WXS8"/>
<name>J0WXS8_AURST</name>
<evidence type="ECO:0000313" key="4">
    <source>
        <dbReference type="Proteomes" id="UP000006514"/>
    </source>
</evidence>
<organism evidence="3 4">
    <name type="scientific">Auricularia subglabra (strain TFB-10046 / SS5)</name>
    <name type="common">White-rot fungus</name>
    <name type="synonym">Auricularia delicata (strain TFB10046)</name>
    <dbReference type="NCBI Taxonomy" id="717982"/>
    <lineage>
        <taxon>Eukaryota</taxon>
        <taxon>Fungi</taxon>
        <taxon>Dikarya</taxon>
        <taxon>Basidiomycota</taxon>
        <taxon>Agaricomycotina</taxon>
        <taxon>Agaricomycetes</taxon>
        <taxon>Auriculariales</taxon>
        <taxon>Auriculariaceae</taxon>
        <taxon>Auricularia</taxon>
    </lineage>
</organism>
<keyword evidence="4" id="KW-1185">Reference proteome</keyword>
<gene>
    <name evidence="3" type="ORF">AURDEDRAFT_170701</name>
</gene>
<accession>J0WXS8</accession>
<evidence type="ECO:0000313" key="3">
    <source>
        <dbReference type="EMBL" id="EJD40121.1"/>
    </source>
</evidence>
<protein>
    <recommendedName>
        <fullName evidence="2">Gfd2/YDR514C-like C-terminal domain-containing protein</fullName>
    </recommendedName>
</protein>
<dbReference type="Proteomes" id="UP000006514">
    <property type="component" value="Unassembled WGS sequence"/>
</dbReference>